<name>A0A1N7IXV5_9FLAO</name>
<evidence type="ECO:0000313" key="4">
    <source>
        <dbReference type="Proteomes" id="UP000186373"/>
    </source>
</evidence>
<dbReference type="InterPro" id="IPR012338">
    <property type="entry name" value="Beta-lactam/transpept-like"/>
</dbReference>
<dbReference type="PANTHER" id="PTHR46825:SF9">
    <property type="entry name" value="BETA-LACTAMASE-RELATED DOMAIN-CONTAINING PROTEIN"/>
    <property type="match status" value="1"/>
</dbReference>
<protein>
    <submittedName>
        <fullName evidence="3">CubicO group peptidase, beta-lactamase class C family</fullName>
    </submittedName>
</protein>
<keyword evidence="1" id="KW-0732">Signal</keyword>
<dbReference type="Gene3D" id="3.40.710.10">
    <property type="entry name" value="DD-peptidase/beta-lactamase superfamily"/>
    <property type="match status" value="1"/>
</dbReference>
<reference evidence="4" key="1">
    <citation type="submission" date="2017-01" db="EMBL/GenBank/DDBJ databases">
        <authorList>
            <person name="Varghese N."/>
            <person name="Submissions S."/>
        </authorList>
    </citation>
    <scope>NUCLEOTIDE SEQUENCE [LARGE SCALE GENOMIC DNA]</scope>
    <source>
        <strain evidence="4">DSM 17126</strain>
    </source>
</reference>
<sequence length="390" mass="43132">MTKKISSFLLLIFLVSGLISCKNELAPAAAQPINKNAIIDSTITAFQTTLLEQQIDSVFKKYDFNGSVAVFKDSLQLYRKENGYSDFKAKTKIDNNTVFAIGSVSKQFTAVLILLQMEQGKLNVTDKVSQYLKEFKLKEYENITIHQLLNHTSGLNMFGGKLMFRSGSDFFYSNDGFNALGKIVEIVSGKSFDENAQELFKKAGMTSSSTAAVFEGSDFASAYLGNGGNFAEVPHMPKRLAGKDIGTPAGGVLSTIDDLHQWNNALYGGKILKPETLKQFSSKSAERHHAILGTMGYGYGIMMNIGKPECYFHSGYVKGSPSLNIYYPQTRTSVIILSNIADEEKGKSSTFRPHTEVKKITDNLENTLLQLRSKHSLSLHSNREAESEQQ</sequence>
<dbReference type="Proteomes" id="UP000186373">
    <property type="component" value="Unassembled WGS sequence"/>
</dbReference>
<feature type="signal peptide" evidence="1">
    <location>
        <begin position="1"/>
        <end position="21"/>
    </location>
</feature>
<proteinExistence type="predicted"/>
<accession>A0A1N7IXV5</accession>
<dbReference type="EMBL" id="FTNY01000004">
    <property type="protein sequence ID" value="SIS41923.1"/>
    <property type="molecule type" value="Genomic_DNA"/>
</dbReference>
<dbReference type="OrthoDB" id="9793489at2"/>
<evidence type="ECO:0000313" key="3">
    <source>
        <dbReference type="EMBL" id="SIS41923.1"/>
    </source>
</evidence>
<evidence type="ECO:0000256" key="1">
    <source>
        <dbReference type="SAM" id="SignalP"/>
    </source>
</evidence>
<organism evidence="3 4">
    <name type="scientific">Chryseobacterium shigense</name>
    <dbReference type="NCBI Taxonomy" id="297244"/>
    <lineage>
        <taxon>Bacteria</taxon>
        <taxon>Pseudomonadati</taxon>
        <taxon>Bacteroidota</taxon>
        <taxon>Flavobacteriia</taxon>
        <taxon>Flavobacteriales</taxon>
        <taxon>Weeksellaceae</taxon>
        <taxon>Chryseobacterium group</taxon>
        <taxon>Chryseobacterium</taxon>
    </lineage>
</organism>
<dbReference type="SUPFAM" id="SSF56601">
    <property type="entry name" value="beta-lactamase/transpeptidase-like"/>
    <property type="match status" value="1"/>
</dbReference>
<dbReference type="PANTHER" id="PTHR46825">
    <property type="entry name" value="D-ALANYL-D-ALANINE-CARBOXYPEPTIDASE/ENDOPEPTIDASE AMPH"/>
    <property type="match status" value="1"/>
</dbReference>
<dbReference type="AlphaFoldDB" id="A0A1N7IXV5"/>
<dbReference type="InterPro" id="IPR050491">
    <property type="entry name" value="AmpC-like"/>
</dbReference>
<dbReference type="InterPro" id="IPR001466">
    <property type="entry name" value="Beta-lactam-related"/>
</dbReference>
<feature type="chain" id="PRO_5009942862" evidence="1">
    <location>
        <begin position="22"/>
        <end position="390"/>
    </location>
</feature>
<keyword evidence="4" id="KW-1185">Reference proteome</keyword>
<dbReference type="Pfam" id="PF00144">
    <property type="entry name" value="Beta-lactamase"/>
    <property type="match status" value="1"/>
</dbReference>
<dbReference type="PROSITE" id="PS51257">
    <property type="entry name" value="PROKAR_LIPOPROTEIN"/>
    <property type="match status" value="1"/>
</dbReference>
<gene>
    <name evidence="3" type="ORF">SAMN05421639_104736</name>
</gene>
<feature type="domain" description="Beta-lactamase-related" evidence="2">
    <location>
        <begin position="66"/>
        <end position="345"/>
    </location>
</feature>
<evidence type="ECO:0000259" key="2">
    <source>
        <dbReference type="Pfam" id="PF00144"/>
    </source>
</evidence>
<dbReference type="RefSeq" id="WP_076508935.1">
    <property type="nucleotide sequence ID" value="NZ_FTNY01000004.1"/>
</dbReference>